<evidence type="ECO:0000313" key="2">
    <source>
        <dbReference type="EMBL" id="OTP19377.1"/>
    </source>
</evidence>
<dbReference type="AlphaFoldDB" id="A0A242KE90"/>
<keyword evidence="4" id="KW-1185">Reference proteome</keyword>
<name>A0A242KE90_9ENTE</name>
<dbReference type="Proteomes" id="UP000195141">
    <property type="component" value="Chromosome"/>
</dbReference>
<sequence>MNYKRLEQHTLTPQLFSTFIRHQEVTHCWRYTEDKWQIVPVTFTEDWGLEEYTQLCSYLKQTLKSGGFVLGAFTEGHRLKGFVSVEGAPFGSQNQYLDLSSLHVSEDARGQKIGQSLFLAAADFAAEQGVEKLYISSHSAVETQAFYASLGCVDATEPSTSHLENEPYDRQLEYHLGERINEKRLSTDC</sequence>
<dbReference type="InterPro" id="IPR016181">
    <property type="entry name" value="Acyl_CoA_acyltransferase"/>
</dbReference>
<dbReference type="Gene3D" id="3.40.630.30">
    <property type="match status" value="1"/>
</dbReference>
<gene>
    <name evidence="3" type="ORF">A5888_001179</name>
    <name evidence="2" type="ORF">A5888_001194</name>
</gene>
<dbReference type="PROSITE" id="PS51186">
    <property type="entry name" value="GNAT"/>
    <property type="match status" value="1"/>
</dbReference>
<protein>
    <recommendedName>
        <fullName evidence="1">N-acetyltransferase domain-containing protein</fullName>
    </recommendedName>
</protein>
<dbReference type="SUPFAM" id="SSF55729">
    <property type="entry name" value="Acyl-CoA N-acyltransferases (Nat)"/>
    <property type="match status" value="1"/>
</dbReference>
<proteinExistence type="predicted"/>
<reference evidence="3" key="3">
    <citation type="submission" date="2024-03" db="EMBL/GenBank/DDBJ databases">
        <title>The Genome Sequence of Enterococcus sp. DIV0242b.</title>
        <authorList>
            <consortium name="The Broad Institute Genomics Platform"/>
            <consortium name="The Broad Institute Microbial Omics Core"/>
            <consortium name="The Broad Institute Genomic Center for Infectious Diseases"/>
            <person name="Earl A."/>
            <person name="Manson A."/>
            <person name="Gilmore M."/>
            <person name="Schwartman J."/>
            <person name="Shea T."/>
            <person name="Abouelleil A."/>
            <person name="Cao P."/>
            <person name="Chapman S."/>
            <person name="Cusick C."/>
            <person name="Young S."/>
            <person name="Neafsey D."/>
            <person name="Nusbaum C."/>
            <person name="Birren B."/>
        </authorList>
    </citation>
    <scope>NUCLEOTIDE SEQUENCE</scope>
    <source>
        <strain evidence="3">9E7_DIV0242</strain>
    </source>
</reference>
<dbReference type="OrthoDB" id="9805924at2"/>
<reference evidence="3" key="2">
    <citation type="submission" date="2017-05" db="EMBL/GenBank/DDBJ databases">
        <authorList>
            <consortium name="The Broad Institute Genomics Platform"/>
            <consortium name="The Broad Institute Genomic Center for Infectious Diseases"/>
            <person name="Earl A."/>
            <person name="Manson A."/>
            <person name="Schwartman J."/>
            <person name="Gilmore M."/>
            <person name="Abouelleil A."/>
            <person name="Cao P."/>
            <person name="Chapman S."/>
            <person name="Cusick C."/>
            <person name="Shea T."/>
            <person name="Young S."/>
            <person name="Neafsey D."/>
            <person name="Nusbaum C."/>
            <person name="Birren B."/>
        </authorList>
    </citation>
    <scope>NUCLEOTIDE SEQUENCE</scope>
    <source>
        <strain evidence="3">9E7_DIV0242</strain>
    </source>
</reference>
<organism evidence="2">
    <name type="scientific">Candidatus Enterococcus clewellii</name>
    <dbReference type="NCBI Taxonomy" id="1834193"/>
    <lineage>
        <taxon>Bacteria</taxon>
        <taxon>Bacillati</taxon>
        <taxon>Bacillota</taxon>
        <taxon>Bacilli</taxon>
        <taxon>Lactobacillales</taxon>
        <taxon>Enterococcaceae</taxon>
        <taxon>Enterococcus</taxon>
    </lineage>
</organism>
<dbReference type="Pfam" id="PF00583">
    <property type="entry name" value="Acetyltransf_1"/>
    <property type="match status" value="1"/>
</dbReference>
<dbReference type="EMBL" id="CP147247">
    <property type="protein sequence ID" value="WYJ89457.1"/>
    <property type="molecule type" value="Genomic_DNA"/>
</dbReference>
<accession>A0A242KE90</accession>
<feature type="domain" description="N-acetyltransferase" evidence="1">
    <location>
        <begin position="20"/>
        <end position="186"/>
    </location>
</feature>
<dbReference type="RefSeq" id="WP_086348259.1">
    <property type="nucleotide sequence ID" value="NZ_CP147247.1"/>
</dbReference>
<dbReference type="GO" id="GO:0016747">
    <property type="term" value="F:acyltransferase activity, transferring groups other than amino-acyl groups"/>
    <property type="evidence" value="ECO:0007669"/>
    <property type="project" value="InterPro"/>
</dbReference>
<reference evidence="2" key="1">
    <citation type="submission" date="2017-05" db="EMBL/GenBank/DDBJ databases">
        <title>The Genome Sequence of Enterococcus sp. 9E7_DIV0242.</title>
        <authorList>
            <consortium name="The Broad Institute Genomics Platform"/>
            <consortium name="The Broad Institute Genomic Center for Infectious Diseases"/>
            <person name="Earl A."/>
            <person name="Manson A."/>
            <person name="Schwartman J."/>
            <person name="Gilmore M."/>
            <person name="Abouelleil A."/>
            <person name="Cao P."/>
            <person name="Chapman S."/>
            <person name="Cusick C."/>
            <person name="Shea T."/>
            <person name="Young S."/>
            <person name="Neafsey D."/>
            <person name="Nusbaum C."/>
            <person name="Birren B."/>
        </authorList>
    </citation>
    <scope>NUCLEOTIDE SEQUENCE [LARGE SCALE GENOMIC DNA]</scope>
    <source>
        <strain evidence="2">9E7_DIV0242</strain>
    </source>
</reference>
<evidence type="ECO:0000313" key="3">
    <source>
        <dbReference type="EMBL" id="WYJ89457.1"/>
    </source>
</evidence>
<evidence type="ECO:0000259" key="1">
    <source>
        <dbReference type="PROSITE" id="PS51186"/>
    </source>
</evidence>
<dbReference type="InterPro" id="IPR000182">
    <property type="entry name" value="GNAT_dom"/>
</dbReference>
<dbReference type="EMBL" id="NGMM01000001">
    <property type="protein sequence ID" value="OTP19377.1"/>
    <property type="molecule type" value="Genomic_DNA"/>
</dbReference>
<evidence type="ECO:0000313" key="4">
    <source>
        <dbReference type="Proteomes" id="UP000195141"/>
    </source>
</evidence>